<reference evidence="2" key="1">
    <citation type="submission" date="2004-02" db="EMBL/GenBank/DDBJ databases">
        <authorList>
            <consortium name="DOE Joint Genome Institute"/>
        </authorList>
    </citation>
    <scope>NUCLEOTIDE SEQUENCE [LARGE SCALE GENOMIC DNA]</scope>
    <source>
        <strain evidence="2">WH 8501</strain>
    </source>
</reference>
<feature type="transmembrane region" description="Helical" evidence="1">
    <location>
        <begin position="37"/>
        <end position="57"/>
    </location>
</feature>
<gene>
    <name evidence="2" type="ORF">CwatDRAFT_3503</name>
</gene>
<proteinExistence type="predicted"/>
<protein>
    <submittedName>
        <fullName evidence="2">Uncharacterized protein</fullName>
    </submittedName>
</protein>
<accession>Q4C2D4</accession>
<reference evidence="2" key="3">
    <citation type="submission" date="2016-12" db="EMBL/GenBank/DDBJ databases">
        <title>Annotation of the draft genome assembly of Crocosphaera watsonii WH 8501.</title>
        <authorList>
            <consortium name="US DOE Joint Genome Institute (JGI-ORNL)"/>
            <person name="Larimer F."/>
            <person name="Land M."/>
        </authorList>
    </citation>
    <scope>NUCLEOTIDE SEQUENCE</scope>
    <source>
        <strain evidence="2">WH 8501</strain>
    </source>
</reference>
<dbReference type="OrthoDB" id="515719at2"/>
<dbReference type="Proteomes" id="UP000003922">
    <property type="component" value="Unassembled WGS sequence"/>
</dbReference>
<keyword evidence="1" id="KW-0812">Transmembrane</keyword>
<comment type="caution">
    <text evidence="2">The sequence shown here is derived from an EMBL/GenBank/DDBJ whole genome shotgun (WGS) entry which is preliminary data.</text>
</comment>
<dbReference type="EMBL" id="AADV02000030">
    <property type="protein sequence ID" value="EAM50319.1"/>
    <property type="molecule type" value="Genomic_DNA"/>
</dbReference>
<dbReference type="KEGG" id="cwa:CwatDRAFT_3503"/>
<evidence type="ECO:0000313" key="2">
    <source>
        <dbReference type="EMBL" id="EAM50319.1"/>
    </source>
</evidence>
<keyword evidence="3" id="KW-1185">Reference proteome</keyword>
<evidence type="ECO:0000256" key="1">
    <source>
        <dbReference type="SAM" id="Phobius"/>
    </source>
</evidence>
<keyword evidence="1" id="KW-1133">Transmembrane helix</keyword>
<sequence>MTPKSGVFLLGSCIAAVAAVGSVFELSSGTPDLGNLNTSIILALSIPVTVLFFVVAVKDTRANMK</sequence>
<organism evidence="2 3">
    <name type="scientific">Crocosphaera watsonii WH 8501</name>
    <dbReference type="NCBI Taxonomy" id="165597"/>
    <lineage>
        <taxon>Bacteria</taxon>
        <taxon>Bacillati</taxon>
        <taxon>Cyanobacteriota</taxon>
        <taxon>Cyanophyceae</taxon>
        <taxon>Oscillatoriophycideae</taxon>
        <taxon>Chroococcales</taxon>
        <taxon>Aphanothecaceae</taxon>
        <taxon>Crocosphaera</taxon>
    </lineage>
</organism>
<dbReference type="AlphaFoldDB" id="Q4C2D4"/>
<evidence type="ECO:0000313" key="3">
    <source>
        <dbReference type="Proteomes" id="UP000003922"/>
    </source>
</evidence>
<keyword evidence="1" id="KW-0472">Membrane</keyword>
<name>Q4C2D4_CROWT</name>
<reference evidence="2" key="2">
    <citation type="submission" date="2005-06" db="EMBL/GenBank/DDBJ databases">
        <title>Sequencing of the draft genome and assembly of Crocosphaera watsonii WH 8501.</title>
        <authorList>
            <consortium name="US DOE Joint Genome Institute (JGI-PGF)"/>
            <person name="Copeland A."/>
            <person name="Lucas S."/>
            <person name="Lapidus A."/>
            <person name="Barry K."/>
            <person name="Detter C."/>
            <person name="Glavina T."/>
            <person name="Hammon N."/>
            <person name="Israni S."/>
            <person name="Pitluck S."/>
            <person name="Richardson P."/>
        </authorList>
    </citation>
    <scope>NUCLEOTIDE SEQUENCE [LARGE SCALE GENOMIC DNA]</scope>
    <source>
        <strain evidence="2">WH 8501</strain>
    </source>
</reference>
<dbReference type="RefSeq" id="WP_007305994.1">
    <property type="nucleotide sequence ID" value="NZ_AADV02000030.1"/>
</dbReference>